<evidence type="ECO:0000313" key="4">
    <source>
        <dbReference type="Proteomes" id="UP000830583"/>
    </source>
</evidence>
<dbReference type="InterPro" id="IPR013658">
    <property type="entry name" value="SGL"/>
</dbReference>
<gene>
    <name evidence="3" type="ORF">M0M57_01845</name>
</gene>
<sequence length="302" mass="33873">MKIKFLLLFLLVYGKHFGQIADSKNLVAANEEVKLLADGYIFTEGPITDKNGNVFFTDQPNNQIIRWDAESGKTSVFSDNSGRSNGLYFDKKGNLIACADLNNQLWQFDKNGKHKVIYEDKVNAHNGPNDLWIDAKNGIYFTDPLYVRNYWERDSISKRTGNHVYYLSPDRKKIIAVDENLKQPNGIVGSADGKKLYVADINDQKTYSYDIQPDGMLANRQLFCEMGSDGMTIDNQGNVYLTGNGVSVFNKDGFPIAHINVPKSWTANVCFGGKNNDLLFITAMDAVYGLKMNVKGVTYGKK</sequence>
<dbReference type="RefSeq" id="WP_248434840.1">
    <property type="nucleotide sequence ID" value="NZ_CP096205.1"/>
</dbReference>
<dbReference type="Gene3D" id="2.120.10.30">
    <property type="entry name" value="TolB, C-terminal domain"/>
    <property type="match status" value="1"/>
</dbReference>
<proteinExistence type="predicted"/>
<dbReference type="Proteomes" id="UP000830583">
    <property type="component" value="Chromosome"/>
</dbReference>
<accession>A0ABY4KFK2</accession>
<dbReference type="SUPFAM" id="SSF63829">
    <property type="entry name" value="Calcium-dependent phosphotriesterase"/>
    <property type="match status" value="1"/>
</dbReference>
<dbReference type="PANTHER" id="PTHR47572:SF4">
    <property type="entry name" value="LACTONASE DRP35"/>
    <property type="match status" value="1"/>
</dbReference>
<keyword evidence="1" id="KW-0378">Hydrolase</keyword>
<name>A0ABY4KFK2_9FLAO</name>
<evidence type="ECO:0000256" key="1">
    <source>
        <dbReference type="ARBA" id="ARBA00022801"/>
    </source>
</evidence>
<organism evidence="3 4">
    <name type="scientific">Flavobacterium azooxidireducens</name>
    <dbReference type="NCBI Taxonomy" id="1871076"/>
    <lineage>
        <taxon>Bacteria</taxon>
        <taxon>Pseudomonadati</taxon>
        <taxon>Bacteroidota</taxon>
        <taxon>Flavobacteriia</taxon>
        <taxon>Flavobacteriales</taxon>
        <taxon>Flavobacteriaceae</taxon>
        <taxon>Flavobacterium</taxon>
    </lineage>
</organism>
<feature type="domain" description="SMP-30/Gluconolactonase/LRE-like region" evidence="2">
    <location>
        <begin position="42"/>
        <end position="283"/>
    </location>
</feature>
<dbReference type="EMBL" id="CP096205">
    <property type="protein sequence ID" value="UPQ79592.1"/>
    <property type="molecule type" value="Genomic_DNA"/>
</dbReference>
<evidence type="ECO:0000313" key="3">
    <source>
        <dbReference type="EMBL" id="UPQ79592.1"/>
    </source>
</evidence>
<protein>
    <submittedName>
        <fullName evidence="3">SMP-30/gluconolactonase/LRE family protein</fullName>
    </submittedName>
</protein>
<dbReference type="PANTHER" id="PTHR47572">
    <property type="entry name" value="LIPOPROTEIN-RELATED"/>
    <property type="match status" value="1"/>
</dbReference>
<keyword evidence="4" id="KW-1185">Reference proteome</keyword>
<evidence type="ECO:0000259" key="2">
    <source>
        <dbReference type="Pfam" id="PF08450"/>
    </source>
</evidence>
<reference evidence="3" key="1">
    <citation type="submission" date="2022-04" db="EMBL/GenBank/DDBJ databases">
        <title>Consumption of N2O by Flavobacterium azooxidireducens sp. nov. isolated from Decomposing Leaf Litter of Phragmites australis (Cav.).</title>
        <authorList>
            <person name="Behrendt U."/>
            <person name="Spanner T."/>
            <person name="Augustin J."/>
            <person name="Horn M.A."/>
            <person name="Kolb S."/>
            <person name="Ulrich A."/>
        </authorList>
    </citation>
    <scope>NUCLEOTIDE SEQUENCE</scope>
    <source>
        <strain evidence="3">IGB 4-14</strain>
    </source>
</reference>
<dbReference type="InterPro" id="IPR011042">
    <property type="entry name" value="6-blade_b-propeller_TolB-like"/>
</dbReference>
<dbReference type="Pfam" id="PF08450">
    <property type="entry name" value="SGL"/>
    <property type="match status" value="1"/>
</dbReference>
<dbReference type="InterPro" id="IPR051262">
    <property type="entry name" value="SMP-30/CGR1_Lactonase"/>
</dbReference>